<dbReference type="InterPro" id="IPR008979">
    <property type="entry name" value="Galactose-bd-like_sf"/>
</dbReference>
<feature type="signal peptide" evidence="2">
    <location>
        <begin position="1"/>
        <end position="20"/>
    </location>
</feature>
<dbReference type="SUPFAM" id="SSF48208">
    <property type="entry name" value="Six-hairpin glycosidases"/>
    <property type="match status" value="1"/>
</dbReference>
<dbReference type="InterPro" id="IPR008928">
    <property type="entry name" value="6-hairpin_glycosidase_sf"/>
</dbReference>
<keyword evidence="1 2" id="KW-0732">Signal</keyword>
<dbReference type="RefSeq" id="WP_189004116.1">
    <property type="nucleotide sequence ID" value="NZ_BMOD01000013.1"/>
</dbReference>
<reference evidence="5" key="1">
    <citation type="journal article" date="2019" name="Int. J. Syst. Evol. Microbiol.">
        <title>The Global Catalogue of Microorganisms (GCM) 10K type strain sequencing project: providing services to taxonomists for standard genome sequencing and annotation.</title>
        <authorList>
            <consortium name="The Broad Institute Genomics Platform"/>
            <consortium name="The Broad Institute Genome Sequencing Center for Infectious Disease"/>
            <person name="Wu L."/>
            <person name="Ma J."/>
        </authorList>
    </citation>
    <scope>NUCLEOTIDE SEQUENCE [LARGE SCALE GENOMIC DNA]</scope>
    <source>
        <strain evidence="5">JCM 14370</strain>
    </source>
</reference>
<feature type="domain" description="CBM6" evidence="3">
    <location>
        <begin position="379"/>
        <end position="505"/>
    </location>
</feature>
<comment type="caution">
    <text evidence="4">The sequence shown here is derived from an EMBL/GenBank/DDBJ whole genome shotgun (WGS) entry which is preliminary data.</text>
</comment>
<organism evidence="4 5">
    <name type="scientific">Deinococcus roseus</name>
    <dbReference type="NCBI Taxonomy" id="392414"/>
    <lineage>
        <taxon>Bacteria</taxon>
        <taxon>Thermotogati</taxon>
        <taxon>Deinococcota</taxon>
        <taxon>Deinococci</taxon>
        <taxon>Deinococcales</taxon>
        <taxon>Deinococcaceae</taxon>
        <taxon>Deinococcus</taxon>
    </lineage>
</organism>
<keyword evidence="5" id="KW-1185">Reference proteome</keyword>
<dbReference type="InterPro" id="IPR005084">
    <property type="entry name" value="CBM6"/>
</dbReference>
<dbReference type="SUPFAM" id="SSF49785">
    <property type="entry name" value="Galactose-binding domain-like"/>
    <property type="match status" value="1"/>
</dbReference>
<evidence type="ECO:0000259" key="3">
    <source>
        <dbReference type="PROSITE" id="PS51175"/>
    </source>
</evidence>
<feature type="chain" id="PRO_5047399985" description="CBM6 domain-containing protein" evidence="2">
    <location>
        <begin position="21"/>
        <end position="505"/>
    </location>
</feature>
<dbReference type="Gene3D" id="2.60.120.260">
    <property type="entry name" value="Galactose-binding domain-like"/>
    <property type="match status" value="1"/>
</dbReference>
<gene>
    <name evidence="4" type="ORF">GCM10008938_32010</name>
</gene>
<dbReference type="EMBL" id="BMOD01000013">
    <property type="protein sequence ID" value="GGJ43326.1"/>
    <property type="molecule type" value="Genomic_DNA"/>
</dbReference>
<evidence type="ECO:0000313" key="5">
    <source>
        <dbReference type="Proteomes" id="UP000632222"/>
    </source>
</evidence>
<dbReference type="Pfam" id="PF03663">
    <property type="entry name" value="Glyco_hydro_76"/>
    <property type="match status" value="1"/>
</dbReference>
<name>A0ABQ2D405_9DEIO</name>
<dbReference type="PANTHER" id="PTHR47791:SF3">
    <property type="entry name" value="MEIOTICALLY UP-REGULATED GENE 191 PROTEIN"/>
    <property type="match status" value="1"/>
</dbReference>
<dbReference type="PROSITE" id="PS51257">
    <property type="entry name" value="PROKAR_LIPOPROTEIN"/>
    <property type="match status" value="1"/>
</dbReference>
<evidence type="ECO:0000313" key="4">
    <source>
        <dbReference type="EMBL" id="GGJ43326.1"/>
    </source>
</evidence>
<dbReference type="SMART" id="SM00606">
    <property type="entry name" value="CBD_IV"/>
    <property type="match status" value="1"/>
</dbReference>
<proteinExistence type="predicted"/>
<dbReference type="Gene3D" id="1.50.10.20">
    <property type="match status" value="1"/>
</dbReference>
<dbReference type="Proteomes" id="UP000632222">
    <property type="component" value="Unassembled WGS sequence"/>
</dbReference>
<accession>A0ABQ2D405</accession>
<dbReference type="InterPro" id="IPR053169">
    <property type="entry name" value="MUG_Protein"/>
</dbReference>
<sequence>MKHRLGFSVLLLTSLLSACAQTSTPGPESLPQGVAEDRDLASTNALLSYFDPLTGVWIAPSGESWQPAVGLDSIINTYERTRDLKFLNVIEKSFWRYQGRRSDYYDDNGWYLNTWLRAYDVTGDPKYLQEAKNLFDVNKAGWDSVCGGGIYWTNARQNKNAITNELFLLSAAKLHRRAGNGTGAGSYYDWAMKTWNWFKNSGMINSQNRINDGLNASCQNDQGLTWTYNQGVILGALVELYRFAGDRQYLSAAEKIATGTIQNQVYPGNILKEAACETSSCPGADHLIFKGMFAQGLVRLVQADPKNPPQQGFLTFLNTNANSVWTTSRDSNNGLGFIWKGPVGTVNQATQSAASLLLSGIALLNNGGEATTPPATTGTLYEAEKATLHNIPTESSSAGYTGTGYVAGWNHDGQWLDFHVNAPAAKRYTLTFRYATGAGDAVRYLYVNGQGRANNLLFTGTRGWDRWSTVSFSVPLNAGDNTISLIFDGSKASDNYLNLDSLQVK</sequence>
<dbReference type="InterPro" id="IPR005198">
    <property type="entry name" value="Glyco_hydro_76"/>
</dbReference>
<evidence type="ECO:0000256" key="2">
    <source>
        <dbReference type="SAM" id="SignalP"/>
    </source>
</evidence>
<dbReference type="Pfam" id="PF03422">
    <property type="entry name" value="CBM_6"/>
    <property type="match status" value="1"/>
</dbReference>
<evidence type="ECO:0000256" key="1">
    <source>
        <dbReference type="ARBA" id="ARBA00022729"/>
    </source>
</evidence>
<protein>
    <recommendedName>
        <fullName evidence="3">CBM6 domain-containing protein</fullName>
    </recommendedName>
</protein>
<dbReference type="PROSITE" id="PS51175">
    <property type="entry name" value="CBM6"/>
    <property type="match status" value="1"/>
</dbReference>
<dbReference type="InterPro" id="IPR006584">
    <property type="entry name" value="Cellulose-bd_IV"/>
</dbReference>
<dbReference type="PANTHER" id="PTHR47791">
    <property type="entry name" value="MEIOTICALLY UP-REGULATED GENE 191 PROTEIN"/>
    <property type="match status" value="1"/>
</dbReference>